<organism evidence="2 3">
    <name type="scientific">Eschrichtius robustus</name>
    <name type="common">California gray whale</name>
    <name type="synonym">Eschrichtius gibbosus</name>
    <dbReference type="NCBI Taxonomy" id="9764"/>
    <lineage>
        <taxon>Eukaryota</taxon>
        <taxon>Metazoa</taxon>
        <taxon>Chordata</taxon>
        <taxon>Craniata</taxon>
        <taxon>Vertebrata</taxon>
        <taxon>Euteleostomi</taxon>
        <taxon>Mammalia</taxon>
        <taxon>Eutheria</taxon>
        <taxon>Laurasiatheria</taxon>
        <taxon>Artiodactyla</taxon>
        <taxon>Whippomorpha</taxon>
        <taxon>Cetacea</taxon>
        <taxon>Mysticeti</taxon>
        <taxon>Eschrichtiidae</taxon>
        <taxon>Eschrichtius</taxon>
    </lineage>
</organism>
<feature type="compositionally biased region" description="Basic and acidic residues" evidence="1">
    <location>
        <begin position="158"/>
        <end position="182"/>
    </location>
</feature>
<proteinExistence type="predicted"/>
<gene>
    <name evidence="2" type="ORF">J1605_018890</name>
</gene>
<accession>A0AB34HTL5</accession>
<protein>
    <submittedName>
        <fullName evidence="2">Uncharacterized protein</fullName>
    </submittedName>
</protein>
<name>A0AB34HTL5_ESCRO</name>
<feature type="region of interest" description="Disordered" evidence="1">
    <location>
        <begin position="40"/>
        <end position="130"/>
    </location>
</feature>
<dbReference type="Proteomes" id="UP001159641">
    <property type="component" value="Unassembled WGS sequence"/>
</dbReference>
<evidence type="ECO:0000256" key="1">
    <source>
        <dbReference type="SAM" id="MobiDB-lite"/>
    </source>
</evidence>
<feature type="region of interest" description="Disordered" evidence="1">
    <location>
        <begin position="280"/>
        <end position="326"/>
    </location>
</feature>
<comment type="caution">
    <text evidence="2">The sequence shown here is derived from an EMBL/GenBank/DDBJ whole genome shotgun (WGS) entry which is preliminary data.</text>
</comment>
<dbReference type="AlphaFoldDB" id="A0AB34HTL5"/>
<dbReference type="EMBL" id="JAIQCJ010000828">
    <property type="protein sequence ID" value="KAJ8794437.1"/>
    <property type="molecule type" value="Genomic_DNA"/>
</dbReference>
<feature type="region of interest" description="Disordered" evidence="1">
    <location>
        <begin position="158"/>
        <end position="208"/>
    </location>
</feature>
<feature type="compositionally biased region" description="Basic residues" evidence="1">
    <location>
        <begin position="76"/>
        <end position="87"/>
    </location>
</feature>
<keyword evidence="3" id="KW-1185">Reference proteome</keyword>
<evidence type="ECO:0000313" key="2">
    <source>
        <dbReference type="EMBL" id="KAJ8794437.1"/>
    </source>
</evidence>
<evidence type="ECO:0000313" key="3">
    <source>
        <dbReference type="Proteomes" id="UP001159641"/>
    </source>
</evidence>
<feature type="compositionally biased region" description="Basic residues" evidence="1">
    <location>
        <begin position="48"/>
        <end position="58"/>
    </location>
</feature>
<reference evidence="2 3" key="1">
    <citation type="submission" date="2022-11" db="EMBL/GenBank/DDBJ databases">
        <title>Whole genome sequence of Eschrichtius robustus ER-17-0199.</title>
        <authorList>
            <person name="Bruniche-Olsen A."/>
            <person name="Black A.N."/>
            <person name="Fields C.J."/>
            <person name="Walden K."/>
            <person name="Dewoody J.A."/>
        </authorList>
    </citation>
    <scope>NUCLEOTIDE SEQUENCE [LARGE SCALE GENOMIC DNA]</scope>
    <source>
        <strain evidence="2">ER-17-0199</strain>
        <tissue evidence="2">Blubber</tissue>
    </source>
</reference>
<sequence length="430" mass="46006">MLNLFENYYVPISASRRFPLAGFGVPRLLQEQFLTEPRRTRLAEEGRGRRRRQRRRERRLQEQQRRRRVPCAPRPRGSRLRHPHPRTAGRDPRHQPGPPVALGDLTPAANTPDSPAEFARRGGRSSGGEHSWAFPHHLLDVVPRVVRELCSGLERPLREADEEKERKGVDREARRKGPERSRRPCRTSARGPRRPDAPKARGAVSGCGTALRGVAPSGQEGLCNRGEHREPAALGVPSRLPARPPHFLRLIVIPRSSARVKAAECRARSLRCGRDLAPRRLQGARGPERRATCTSPAAGAAGKTRKRGGPGEKLKESSPPGFVCPGRVRRTRIAEGSAAGVTAPPPPSTGGQGPRIGAAGGAPQVFGAAGPGVPRDVALSAGARIGGSRSGPAPSGLCAPPSAPACVASALPASAWLPGLIFLGEIKVGN</sequence>